<keyword evidence="7" id="KW-0813">Transport</keyword>
<feature type="region of interest" description="Disordered" evidence="8">
    <location>
        <begin position="1"/>
        <end position="42"/>
    </location>
</feature>
<feature type="domain" description="Peroxisome membrane anchor protein Pex14p N-terminal" evidence="9">
    <location>
        <begin position="43"/>
        <end position="86"/>
    </location>
</feature>
<evidence type="ECO:0000256" key="2">
    <source>
        <dbReference type="ARBA" id="ARBA00023010"/>
    </source>
</evidence>
<dbReference type="GO" id="GO:1990429">
    <property type="term" value="C:peroxisomal importomer complex"/>
    <property type="evidence" value="ECO:0007669"/>
    <property type="project" value="TreeGrafter"/>
</dbReference>
<evidence type="ECO:0000256" key="3">
    <source>
        <dbReference type="ARBA" id="ARBA00023140"/>
    </source>
</evidence>
<evidence type="ECO:0000256" key="6">
    <source>
        <dbReference type="ARBA" id="ARBA00046271"/>
    </source>
</evidence>
<dbReference type="Proteomes" id="UP000019373">
    <property type="component" value="Unassembled WGS sequence"/>
</dbReference>
<evidence type="ECO:0000256" key="1">
    <source>
        <dbReference type="ARBA" id="ARBA00005443"/>
    </source>
</evidence>
<protein>
    <recommendedName>
        <fullName evidence="4 7">Peroxisomal membrane protein PEX14</fullName>
    </recommendedName>
    <alternativeName>
        <fullName evidence="5 7">Peroxin-14</fullName>
    </alternativeName>
</protein>
<evidence type="ECO:0000313" key="11">
    <source>
        <dbReference type="Proteomes" id="UP000019373"/>
    </source>
</evidence>
<reference evidence="11" key="1">
    <citation type="journal article" date="2014" name="BMC Genomics">
        <title>Genome characteristics reveal the impact of lichenization on lichen-forming fungus Endocarpon pusillum Hedwig (Verrucariales, Ascomycota).</title>
        <authorList>
            <person name="Wang Y.-Y."/>
            <person name="Liu B."/>
            <person name="Zhang X.-Y."/>
            <person name="Zhou Q.-M."/>
            <person name="Zhang T."/>
            <person name="Li H."/>
            <person name="Yu Y.-F."/>
            <person name="Zhang X.-L."/>
            <person name="Hao X.-Y."/>
            <person name="Wang M."/>
            <person name="Wang L."/>
            <person name="Wei J.-C."/>
        </authorList>
    </citation>
    <scope>NUCLEOTIDE SEQUENCE [LARGE SCALE GENOMIC DNA]</scope>
    <source>
        <strain evidence="11">Z07020 / HMAS-L-300199</strain>
    </source>
</reference>
<dbReference type="Pfam" id="PF04695">
    <property type="entry name" value="Pex14_N"/>
    <property type="match status" value="1"/>
</dbReference>
<dbReference type="PANTHER" id="PTHR23058">
    <property type="entry name" value="PEROXISOMAL MEMBRANE PROTEIN PEX14"/>
    <property type="match status" value="1"/>
</dbReference>
<organism evidence="10 11">
    <name type="scientific">Endocarpon pusillum (strain Z07020 / HMAS-L-300199)</name>
    <name type="common">Lichen-forming fungus</name>
    <dbReference type="NCBI Taxonomy" id="1263415"/>
    <lineage>
        <taxon>Eukaryota</taxon>
        <taxon>Fungi</taxon>
        <taxon>Dikarya</taxon>
        <taxon>Ascomycota</taxon>
        <taxon>Pezizomycotina</taxon>
        <taxon>Eurotiomycetes</taxon>
        <taxon>Chaetothyriomycetidae</taxon>
        <taxon>Verrucariales</taxon>
        <taxon>Verrucariaceae</taxon>
        <taxon>Endocarpon</taxon>
    </lineage>
</organism>
<keyword evidence="3 7" id="KW-0576">Peroxisome</keyword>
<feature type="compositionally biased region" description="Polar residues" evidence="8">
    <location>
        <begin position="367"/>
        <end position="377"/>
    </location>
</feature>
<feature type="compositionally biased region" description="Low complexity" evidence="8">
    <location>
        <begin position="263"/>
        <end position="282"/>
    </location>
</feature>
<keyword evidence="7" id="KW-0653">Protein transport</keyword>
<feature type="compositionally biased region" description="Basic and acidic residues" evidence="8">
    <location>
        <begin position="378"/>
        <end position="390"/>
    </location>
</feature>
<feature type="compositionally biased region" description="Low complexity" evidence="8">
    <location>
        <begin position="17"/>
        <end position="29"/>
    </location>
</feature>
<dbReference type="EMBL" id="KE720798">
    <property type="protein sequence ID" value="ERF75722.1"/>
    <property type="molecule type" value="Genomic_DNA"/>
</dbReference>
<keyword evidence="7" id="KW-0472">Membrane</keyword>
<dbReference type="AlphaFoldDB" id="U1GDQ0"/>
<dbReference type="GO" id="GO:0005102">
    <property type="term" value="F:signaling receptor binding"/>
    <property type="evidence" value="ECO:0007669"/>
    <property type="project" value="TreeGrafter"/>
</dbReference>
<feature type="region of interest" description="Disordered" evidence="8">
    <location>
        <begin position="366"/>
        <end position="390"/>
    </location>
</feature>
<evidence type="ECO:0000256" key="4">
    <source>
        <dbReference type="ARBA" id="ARBA00029502"/>
    </source>
</evidence>
<comment type="subcellular location">
    <subcellularLocation>
        <location evidence="6 7">Peroxisome membrane</location>
    </subcellularLocation>
</comment>
<evidence type="ECO:0000256" key="7">
    <source>
        <dbReference type="RuleBase" id="RU367032"/>
    </source>
</evidence>
<feature type="compositionally biased region" description="Low complexity" evidence="8">
    <location>
        <begin position="87"/>
        <end position="128"/>
    </location>
</feature>
<dbReference type="OrthoDB" id="441517at2759"/>
<dbReference type="GO" id="GO:0005778">
    <property type="term" value="C:peroxisomal membrane"/>
    <property type="evidence" value="ECO:0007669"/>
    <property type="project" value="UniProtKB-SubCell"/>
</dbReference>
<gene>
    <name evidence="10" type="ORF">EPUS_01552</name>
</gene>
<name>U1GDQ0_ENDPU</name>
<dbReference type="PANTHER" id="PTHR23058:SF5">
    <property type="entry name" value="PEROXISOMAL MEMBRANE PROTEIN PEX14"/>
    <property type="match status" value="1"/>
</dbReference>
<keyword evidence="2" id="KW-0811">Translocation</keyword>
<dbReference type="InterPro" id="IPR025655">
    <property type="entry name" value="PEX14"/>
</dbReference>
<evidence type="ECO:0000256" key="5">
    <source>
        <dbReference type="ARBA" id="ARBA00029691"/>
    </source>
</evidence>
<dbReference type="GO" id="GO:0016560">
    <property type="term" value="P:protein import into peroxisome matrix, docking"/>
    <property type="evidence" value="ECO:0007669"/>
    <property type="project" value="UniProtKB-UniRule"/>
</dbReference>
<feature type="region of interest" description="Disordered" evidence="8">
    <location>
        <begin position="80"/>
        <end position="132"/>
    </location>
</feature>
<proteinExistence type="inferred from homology"/>
<feature type="compositionally biased region" description="Low complexity" evidence="8">
    <location>
        <begin position="291"/>
        <end position="302"/>
    </location>
</feature>
<dbReference type="eggNOG" id="ENOG502S3Q3">
    <property type="taxonomic scope" value="Eukaryota"/>
</dbReference>
<evidence type="ECO:0000256" key="8">
    <source>
        <dbReference type="SAM" id="MobiDB-lite"/>
    </source>
</evidence>
<evidence type="ECO:0000313" key="10">
    <source>
        <dbReference type="EMBL" id="ERF75722.1"/>
    </source>
</evidence>
<comment type="similarity">
    <text evidence="1 7">Belongs to the peroxin-14 family.</text>
</comment>
<dbReference type="HOGENOM" id="CLU_044743_0_0_1"/>
<keyword evidence="11" id="KW-1185">Reference proteome</keyword>
<dbReference type="OMA" id="CDGLIYS"/>
<sequence>MTDGSDSKPPSIPAWQTTISHNTTDTSSDTSKDAAQAVPAQDRRAVLDQARIFLDDASVRDSPREKKVAFLAKKGLQNDEIQRLLDTSSSETASSSASSSESSSPASHVSAATTPPSSSSQTQPASQPNREVPPIITYPEFLLRPSKPPPLITLDRLTYSLYTLAGISAFTYGASKYLVQPMLQSLSSSRHELASTALHNLEKLNEKLEGSVSHIPAISQSAIPKQRFFHDNDNNDESASDIETADSDLTELFHRDMATQTSPRLLLHSPSLSNTSSTTSSSAHEKQNENAETATATTTQHTRLLTLKDSLTSLLATESPSEPTTSTSTSSSTTNLLSTLSSTQSYLDRLQFSLNAYNDYHHLFSAGGSTLPATTGNNRRDEGKKGPSDDEAVRFRQEILSVKGALLGVRSFPLGSRVTAATGAGGVGVR</sequence>
<evidence type="ECO:0000259" key="9">
    <source>
        <dbReference type="Pfam" id="PF04695"/>
    </source>
</evidence>
<feature type="region of interest" description="Disordered" evidence="8">
    <location>
        <begin position="263"/>
        <end position="302"/>
    </location>
</feature>
<dbReference type="GeneID" id="19236607"/>
<comment type="function">
    <text evidence="7">Component of the PEX13-PEX14 docking complex, a translocon channel that specifically mediates the import of peroxisomal cargo proteins bound to PEX5 receptor. The PEX13-PEX14 docking complex forms a large import pore which can be opened to a diameter of about 9 nm. Mechanistically, PEX5 receptor along with cargo proteins associates with the PEX14 subunit of the PEX13-PEX14 docking complex in the cytosol, leading to the insertion of the receptor into the organelle membrane with the concomitant translocation of the cargo into the peroxisome matrix.</text>
</comment>
<accession>U1GDQ0</accession>
<dbReference type="Gene3D" id="1.10.10.10">
    <property type="entry name" value="Winged helix-like DNA-binding domain superfamily/Winged helix DNA-binding domain"/>
    <property type="match status" value="1"/>
</dbReference>
<feature type="region of interest" description="Disordered" evidence="8">
    <location>
        <begin position="316"/>
        <end position="335"/>
    </location>
</feature>
<dbReference type="InterPro" id="IPR006785">
    <property type="entry name" value="Pex14_N"/>
</dbReference>
<dbReference type="InterPro" id="IPR036388">
    <property type="entry name" value="WH-like_DNA-bd_sf"/>
</dbReference>
<dbReference type="RefSeq" id="XP_007786880.1">
    <property type="nucleotide sequence ID" value="XM_007788690.1"/>
</dbReference>